<keyword evidence="4" id="KW-1185">Reference proteome</keyword>
<feature type="region of interest" description="Disordered" evidence="2">
    <location>
        <begin position="499"/>
        <end position="591"/>
    </location>
</feature>
<feature type="compositionally biased region" description="Basic and acidic residues" evidence="2">
    <location>
        <begin position="727"/>
        <end position="745"/>
    </location>
</feature>
<feature type="coiled-coil region" evidence="1">
    <location>
        <begin position="141"/>
        <end position="221"/>
    </location>
</feature>
<feature type="compositionally biased region" description="Polar residues" evidence="2">
    <location>
        <begin position="379"/>
        <end position="391"/>
    </location>
</feature>
<feature type="compositionally biased region" description="Low complexity" evidence="2">
    <location>
        <begin position="525"/>
        <end position="550"/>
    </location>
</feature>
<feature type="compositionally biased region" description="Basic and acidic residues" evidence="2">
    <location>
        <begin position="754"/>
        <end position="765"/>
    </location>
</feature>
<feature type="coiled-coil region" evidence="1">
    <location>
        <begin position="268"/>
        <end position="295"/>
    </location>
</feature>
<feature type="region of interest" description="Disordered" evidence="2">
    <location>
        <begin position="329"/>
        <end position="426"/>
    </location>
</feature>
<feature type="compositionally biased region" description="Polar residues" evidence="2">
    <location>
        <begin position="444"/>
        <end position="458"/>
    </location>
</feature>
<feature type="region of interest" description="Disordered" evidence="2">
    <location>
        <begin position="684"/>
        <end position="779"/>
    </location>
</feature>
<accession>A0A5N6L0F1</accession>
<feature type="coiled-coil region" evidence="1">
    <location>
        <begin position="68"/>
        <end position="109"/>
    </location>
</feature>
<keyword evidence="1" id="KW-0175">Coiled coil</keyword>
<evidence type="ECO:0000256" key="2">
    <source>
        <dbReference type="SAM" id="MobiDB-lite"/>
    </source>
</evidence>
<feature type="region of interest" description="Disordered" evidence="2">
    <location>
        <begin position="444"/>
        <end position="464"/>
    </location>
</feature>
<dbReference type="Gene3D" id="1.10.287.1490">
    <property type="match status" value="1"/>
</dbReference>
<dbReference type="EMBL" id="VIBQ01000038">
    <property type="protein sequence ID" value="KAB8446254.1"/>
    <property type="molecule type" value="Genomic_DNA"/>
</dbReference>
<evidence type="ECO:0000256" key="1">
    <source>
        <dbReference type="SAM" id="Coils"/>
    </source>
</evidence>
<protein>
    <submittedName>
        <fullName evidence="3">Uncharacterized protein</fullName>
    </submittedName>
</protein>
<evidence type="ECO:0000313" key="3">
    <source>
        <dbReference type="EMBL" id="KAB8446254.1"/>
    </source>
</evidence>
<dbReference type="Proteomes" id="UP000327013">
    <property type="component" value="Unassembled WGS sequence"/>
</dbReference>
<evidence type="ECO:0000313" key="4">
    <source>
        <dbReference type="Proteomes" id="UP000327013"/>
    </source>
</evidence>
<reference evidence="3 4" key="1">
    <citation type="submission" date="2019-06" db="EMBL/GenBank/DDBJ databases">
        <title>A chromosomal-level reference genome of Carpinus fangiana (Coryloideae, Betulaceae).</title>
        <authorList>
            <person name="Yang X."/>
            <person name="Wang Z."/>
            <person name="Zhang L."/>
            <person name="Hao G."/>
            <person name="Liu J."/>
            <person name="Yang Y."/>
        </authorList>
    </citation>
    <scope>NUCLEOTIDE SEQUENCE [LARGE SCALE GENOMIC DNA]</scope>
    <source>
        <strain evidence="3">Cfa_2016G</strain>
        <tissue evidence="3">Leaf</tissue>
    </source>
</reference>
<gene>
    <name evidence="3" type="ORF">FH972_025235</name>
</gene>
<feature type="compositionally biased region" description="Low complexity" evidence="2">
    <location>
        <begin position="410"/>
        <end position="426"/>
    </location>
</feature>
<dbReference type="AlphaFoldDB" id="A0A5N6L0F1"/>
<comment type="caution">
    <text evidence="3">The sequence shown here is derived from an EMBL/GenBank/DDBJ whole genome shotgun (WGS) entry which is preliminary data.</text>
</comment>
<dbReference type="OrthoDB" id="4088568at2759"/>
<proteinExistence type="predicted"/>
<sequence>MDLCTQLPTGRPVTPRGADQNDPLCCCCGRTDCPAFQHHGAVAHALEQDVRHAASVGQALLTRHESYVADAERERARMTLDLGEHESAINALEADNGRLTAENEALVGQVDSLHAAVQSSETHIDNLTATLHSTQHEMQRLAVLASRAQHLEAQLTQLEAEQARLQSTLITTQAEERMAMQRWRESERALADLSAQMEQIEKEAAEERQRHAEVVERLERRTTVEKELGSAALRLKSAAGQDSRANNEVVTNFVKEILSDNATLQLSMVELQDLLASSRDEMEILRDQLADARADSSAISPFRPGQPLSRELPQLHERNQSSELHVHHHYHAPQQTAPASAARNRVQIPARSRRKKSSQSSRAVSPGGRAWSPQRYSRMHSNNGSVSSVQRPGSPRRSKRWSSNSIQTQSSVMSSGPSSPRSASVAPSTIFERAFPDDGTAYSATEYSCPSSPESASCDSPELRAAREKNGLEEPPTLQSFSLPSPGFALSARLNDFEPVQEEDESLTLPDHADITLSPGVTITRGSPSRSPARASVRSPARSPTRSPLRGGDSSRPPTRLRRKTSQSSLYSISGMDIHSSFTPASPTRAPISSYKRPAALHRAGPSSYQHTGPILTAATAQAKAERERYASGMGRALLENLAPGQSSKEDKNATYRPLADTFGRGWKVGGWLSGRWKGSLSSGDLRAAAEEQSGRPDTAGGLERVEEDDADLLRTNSGEGEGPSKAGDDSESKRNSWHNEEAQQRQEAIAKGAGKDKARTKELPAGKMLKRANRSVLQSELDEASLRECLGEDVVV</sequence>
<name>A0A5N6L0F1_9ROSI</name>
<organism evidence="3 4">
    <name type="scientific">Carpinus fangiana</name>
    <dbReference type="NCBI Taxonomy" id="176857"/>
    <lineage>
        <taxon>Eukaryota</taxon>
        <taxon>Viridiplantae</taxon>
        <taxon>Streptophyta</taxon>
        <taxon>Embryophyta</taxon>
        <taxon>Tracheophyta</taxon>
        <taxon>Spermatophyta</taxon>
        <taxon>Magnoliopsida</taxon>
        <taxon>eudicotyledons</taxon>
        <taxon>Gunneridae</taxon>
        <taxon>Pentapetalae</taxon>
        <taxon>rosids</taxon>
        <taxon>fabids</taxon>
        <taxon>Fagales</taxon>
        <taxon>Betulaceae</taxon>
        <taxon>Carpinus</taxon>
    </lineage>
</organism>